<dbReference type="Proteomes" id="UP000738431">
    <property type="component" value="Chromosome"/>
</dbReference>
<gene>
    <name evidence="1" type="ORF">K1X11_014780</name>
</gene>
<sequence>MDPSPDPPPGESTAFAAPECLACGACCFSSAAQYVRVTGADWSRLGAEADRWAVFDNHRAYLRMVDGHCAALQLEPADPSIDQPARFVCAIYDQRPQTCRDLGRGSPACEAEWLRKRADARRAVGE</sequence>
<dbReference type="InterPro" id="IPR005358">
    <property type="entry name" value="Puta_zinc/iron-chelating_dom"/>
</dbReference>
<accession>A0ABZ1C401</accession>
<reference evidence="1 2" key="1">
    <citation type="submission" date="2023-12" db="EMBL/GenBank/DDBJ databases">
        <title>Description of an unclassified Opitutus bacterium of Verrucomicrobiota.</title>
        <authorList>
            <person name="Zhang D.-F."/>
        </authorList>
    </citation>
    <scope>NUCLEOTIDE SEQUENCE [LARGE SCALE GENOMIC DNA]</scope>
    <source>
        <strain evidence="1 2">WL0086</strain>
    </source>
</reference>
<protein>
    <submittedName>
        <fullName evidence="1">YkgJ family cysteine cluster protein</fullName>
    </submittedName>
</protein>
<dbReference type="RefSeq" id="WP_221031588.1">
    <property type="nucleotide sequence ID" value="NZ_CP139781.1"/>
</dbReference>
<evidence type="ECO:0000313" key="2">
    <source>
        <dbReference type="Proteomes" id="UP000738431"/>
    </source>
</evidence>
<evidence type="ECO:0000313" key="1">
    <source>
        <dbReference type="EMBL" id="WRQ86077.1"/>
    </source>
</evidence>
<keyword evidence="2" id="KW-1185">Reference proteome</keyword>
<proteinExistence type="predicted"/>
<dbReference type="Pfam" id="PF03692">
    <property type="entry name" value="CxxCxxCC"/>
    <property type="match status" value="1"/>
</dbReference>
<organism evidence="1 2">
    <name type="scientific">Actomonas aquatica</name>
    <dbReference type="NCBI Taxonomy" id="2866162"/>
    <lineage>
        <taxon>Bacteria</taxon>
        <taxon>Pseudomonadati</taxon>
        <taxon>Verrucomicrobiota</taxon>
        <taxon>Opitutia</taxon>
        <taxon>Opitutales</taxon>
        <taxon>Opitutaceae</taxon>
        <taxon>Actomonas</taxon>
    </lineage>
</organism>
<dbReference type="EMBL" id="CP139781">
    <property type="protein sequence ID" value="WRQ86077.1"/>
    <property type="molecule type" value="Genomic_DNA"/>
</dbReference>
<name>A0ABZ1C401_9BACT</name>